<dbReference type="EMBL" id="AASE01000012">
    <property type="protein sequence ID" value="EAT58800.1"/>
    <property type="molecule type" value="Genomic_DNA"/>
</dbReference>
<evidence type="ECO:0000256" key="1">
    <source>
        <dbReference type="ARBA" id="ARBA00022679"/>
    </source>
</evidence>
<proteinExistence type="predicted"/>
<reference evidence="4 5" key="2">
    <citation type="submission" date="2006-07" db="EMBL/GenBank/DDBJ databases">
        <title>Sequencing of the draft genome and assembly of Chlorobium ferroxidans DSM 13031.</title>
        <authorList>
            <consortium name="US DOE Joint Genome Institute (JGI-PGF)"/>
            <person name="Copeland A."/>
            <person name="Lucas S."/>
            <person name="Lapidus A."/>
            <person name="Barry K."/>
            <person name="Glavina del Rio T."/>
            <person name="Dalin E."/>
            <person name="Tice H."/>
            <person name="Bruce D."/>
            <person name="Pitluck S."/>
            <person name="Richardson P."/>
        </authorList>
    </citation>
    <scope>NUCLEOTIDE SEQUENCE [LARGE SCALE GENOMIC DNA]</scope>
    <source>
        <strain evidence="4 5">DSM 13031</strain>
    </source>
</reference>
<protein>
    <submittedName>
        <fullName evidence="4">GCN5-related N-acetyltransferase</fullName>
    </submittedName>
</protein>
<sequence>MFSAHFTVNLKYGNNFLQGAIEAGPKTVATFLRDMRISLEPVTLHDREAIIDIFNFYTESGFAAYTESPLSYEMFESFVQFSSGYPAVTARDESDIVVGFGVLRPYSSIPAFSSTAELTCFLKHGYTGRGIGKHILHCLEQKAQGMGITSILVSISSRNPGSIDFHRNNGFTECGRLTGVGEKRGVRFDVVYCQKII</sequence>
<evidence type="ECO:0000259" key="3">
    <source>
        <dbReference type="PROSITE" id="PS51186"/>
    </source>
</evidence>
<evidence type="ECO:0000313" key="4">
    <source>
        <dbReference type="EMBL" id="EAT58800.1"/>
    </source>
</evidence>
<feature type="domain" description="N-acetyltransferase" evidence="3">
    <location>
        <begin position="37"/>
        <end position="197"/>
    </location>
</feature>
<reference evidence="4 5" key="1">
    <citation type="submission" date="2006-07" db="EMBL/GenBank/DDBJ databases">
        <title>Annotation of the draft genome assembly of Chlorobium ferroxidans DSM 13031.</title>
        <authorList>
            <consortium name="US DOE Joint Genome Institute (JGI-ORNL)"/>
            <person name="Larimer F."/>
            <person name="Land M."/>
            <person name="Hauser L."/>
        </authorList>
    </citation>
    <scope>NUCLEOTIDE SEQUENCE [LARGE SCALE GENOMIC DNA]</scope>
    <source>
        <strain evidence="4 5">DSM 13031</strain>
    </source>
</reference>
<dbReference type="PANTHER" id="PTHR43072:SF23">
    <property type="entry name" value="UPF0039 PROTEIN C11D3.02C"/>
    <property type="match status" value="1"/>
</dbReference>
<dbReference type="PROSITE" id="PS51186">
    <property type="entry name" value="GNAT"/>
    <property type="match status" value="1"/>
</dbReference>
<evidence type="ECO:0000313" key="5">
    <source>
        <dbReference type="Proteomes" id="UP000004162"/>
    </source>
</evidence>
<comment type="caution">
    <text evidence="4">The sequence shown here is derived from an EMBL/GenBank/DDBJ whole genome shotgun (WGS) entry which is preliminary data.</text>
</comment>
<dbReference type="SUPFAM" id="SSF55729">
    <property type="entry name" value="Acyl-CoA N-acyltransferases (Nat)"/>
    <property type="match status" value="1"/>
</dbReference>
<evidence type="ECO:0000256" key="2">
    <source>
        <dbReference type="ARBA" id="ARBA00023315"/>
    </source>
</evidence>
<keyword evidence="2" id="KW-0012">Acyltransferase</keyword>
<name>Q0YRB3_9CHLB</name>
<dbReference type="Proteomes" id="UP000004162">
    <property type="component" value="Unassembled WGS sequence"/>
</dbReference>
<keyword evidence="1 4" id="KW-0808">Transferase</keyword>
<dbReference type="PANTHER" id="PTHR43072">
    <property type="entry name" value="N-ACETYLTRANSFERASE"/>
    <property type="match status" value="1"/>
</dbReference>
<accession>Q0YRB3</accession>
<dbReference type="AlphaFoldDB" id="Q0YRB3"/>
<dbReference type="Pfam" id="PF00583">
    <property type="entry name" value="Acetyltransf_1"/>
    <property type="match status" value="1"/>
</dbReference>
<dbReference type="InterPro" id="IPR016181">
    <property type="entry name" value="Acyl_CoA_acyltransferase"/>
</dbReference>
<dbReference type="CDD" id="cd04301">
    <property type="entry name" value="NAT_SF"/>
    <property type="match status" value="1"/>
</dbReference>
<keyword evidence="5" id="KW-1185">Reference proteome</keyword>
<gene>
    <name evidence="4" type="ORF">CferDRAFT_0774</name>
</gene>
<organism evidence="4 5">
    <name type="scientific">Chlorobium ferrooxidans DSM 13031</name>
    <dbReference type="NCBI Taxonomy" id="377431"/>
    <lineage>
        <taxon>Bacteria</taxon>
        <taxon>Pseudomonadati</taxon>
        <taxon>Chlorobiota</taxon>
        <taxon>Chlorobiia</taxon>
        <taxon>Chlorobiales</taxon>
        <taxon>Chlorobiaceae</taxon>
        <taxon>Chlorobium/Pelodictyon group</taxon>
        <taxon>Chlorobium</taxon>
    </lineage>
</organism>
<dbReference type="InterPro" id="IPR000182">
    <property type="entry name" value="GNAT_dom"/>
</dbReference>
<dbReference type="Gene3D" id="3.40.630.30">
    <property type="match status" value="1"/>
</dbReference>
<dbReference type="GO" id="GO:0016747">
    <property type="term" value="F:acyltransferase activity, transferring groups other than amino-acyl groups"/>
    <property type="evidence" value="ECO:0007669"/>
    <property type="project" value="InterPro"/>
</dbReference>